<dbReference type="AlphaFoldDB" id="A0A8X6TE77"/>
<name>A0A8X6TE77_NEPPI</name>
<evidence type="ECO:0000313" key="1">
    <source>
        <dbReference type="EMBL" id="GFT05414.1"/>
    </source>
</evidence>
<comment type="caution">
    <text evidence="1">The sequence shown here is derived from an EMBL/GenBank/DDBJ whole genome shotgun (WGS) entry which is preliminary data.</text>
</comment>
<proteinExistence type="predicted"/>
<keyword evidence="2" id="KW-1185">Reference proteome</keyword>
<accession>A0A8X6TE77</accession>
<dbReference type="Proteomes" id="UP000887013">
    <property type="component" value="Unassembled WGS sequence"/>
</dbReference>
<sequence length="89" mass="10276">MITWENVQNVHHAYRGMHALTMDLLTTRVVAAWCLPNYTQHEDEHLCLNRRNVRHFADVKVRVQSRYAESGVVTEELGSVPAATIEKLF</sequence>
<evidence type="ECO:0000313" key="2">
    <source>
        <dbReference type="Proteomes" id="UP000887013"/>
    </source>
</evidence>
<gene>
    <name evidence="1" type="ORF">NPIL_174641</name>
</gene>
<reference evidence="1" key="1">
    <citation type="submission" date="2020-08" db="EMBL/GenBank/DDBJ databases">
        <title>Multicomponent nature underlies the extraordinary mechanical properties of spider dragline silk.</title>
        <authorList>
            <person name="Kono N."/>
            <person name="Nakamura H."/>
            <person name="Mori M."/>
            <person name="Yoshida Y."/>
            <person name="Ohtoshi R."/>
            <person name="Malay A.D."/>
            <person name="Moran D.A.P."/>
            <person name="Tomita M."/>
            <person name="Numata K."/>
            <person name="Arakawa K."/>
        </authorList>
    </citation>
    <scope>NUCLEOTIDE SEQUENCE</scope>
</reference>
<protein>
    <submittedName>
        <fullName evidence="1">Uncharacterized protein</fullName>
    </submittedName>
</protein>
<organism evidence="1 2">
    <name type="scientific">Nephila pilipes</name>
    <name type="common">Giant wood spider</name>
    <name type="synonym">Nephila maculata</name>
    <dbReference type="NCBI Taxonomy" id="299642"/>
    <lineage>
        <taxon>Eukaryota</taxon>
        <taxon>Metazoa</taxon>
        <taxon>Ecdysozoa</taxon>
        <taxon>Arthropoda</taxon>
        <taxon>Chelicerata</taxon>
        <taxon>Arachnida</taxon>
        <taxon>Araneae</taxon>
        <taxon>Araneomorphae</taxon>
        <taxon>Entelegynae</taxon>
        <taxon>Araneoidea</taxon>
        <taxon>Nephilidae</taxon>
        <taxon>Nephila</taxon>
    </lineage>
</organism>
<dbReference type="EMBL" id="BMAW01102682">
    <property type="protein sequence ID" value="GFT05414.1"/>
    <property type="molecule type" value="Genomic_DNA"/>
</dbReference>